<dbReference type="InterPro" id="IPR031346">
    <property type="entry name" value="DUF2154_N"/>
</dbReference>
<dbReference type="STRING" id="360411.AC812_07065"/>
<evidence type="ECO:0000256" key="1">
    <source>
        <dbReference type="SAM" id="Phobius"/>
    </source>
</evidence>
<keyword evidence="1" id="KW-0472">Membrane</keyword>
<evidence type="ECO:0000313" key="4">
    <source>
        <dbReference type="EMBL" id="KPL76403.1"/>
    </source>
</evidence>
<evidence type="ECO:0000259" key="2">
    <source>
        <dbReference type="Pfam" id="PF17115"/>
    </source>
</evidence>
<feature type="domain" description="LiaI-LiaF-like transmembrane region" evidence="3">
    <location>
        <begin position="64"/>
        <end position="109"/>
    </location>
</feature>
<reference evidence="4 5" key="1">
    <citation type="submission" date="2015-07" db="EMBL/GenBank/DDBJ databases">
        <title>Draft genome of Bellilinea caldifistulae DSM 17877.</title>
        <authorList>
            <person name="Hemp J."/>
            <person name="Ward L.M."/>
            <person name="Pace L.A."/>
            <person name="Fischer W.W."/>
        </authorList>
    </citation>
    <scope>NUCLEOTIDE SEQUENCE [LARGE SCALE GENOMIC DNA]</scope>
    <source>
        <strain evidence="4 5">GOMI-1</strain>
    </source>
</reference>
<dbReference type="Pfam" id="PF18917">
    <property type="entry name" value="LiaI-LiaF-like_TM1"/>
    <property type="match status" value="2"/>
</dbReference>
<protein>
    <recommendedName>
        <fullName evidence="6">DUF5668 domain-containing protein</fullName>
    </recommendedName>
</protein>
<dbReference type="EMBL" id="LGHJ01000012">
    <property type="protein sequence ID" value="KPL76403.1"/>
    <property type="molecule type" value="Genomic_DNA"/>
</dbReference>
<evidence type="ECO:0000313" key="5">
    <source>
        <dbReference type="Proteomes" id="UP000050514"/>
    </source>
</evidence>
<comment type="caution">
    <text evidence="4">The sequence shown here is derived from an EMBL/GenBank/DDBJ whole genome shotgun (WGS) entry which is preliminary data.</text>
</comment>
<feature type="transmembrane region" description="Helical" evidence="1">
    <location>
        <begin position="66"/>
        <end position="86"/>
    </location>
</feature>
<dbReference type="InterPro" id="IPR043726">
    <property type="entry name" value="LiaI-LiaF-like_TM1"/>
</dbReference>
<dbReference type="Pfam" id="PF17115">
    <property type="entry name" value="Toast_rack_N"/>
    <property type="match status" value="1"/>
</dbReference>
<name>A0A0P6X4D9_9CHLR</name>
<evidence type="ECO:0008006" key="6">
    <source>
        <dbReference type="Google" id="ProtNLM"/>
    </source>
</evidence>
<evidence type="ECO:0000259" key="3">
    <source>
        <dbReference type="Pfam" id="PF18917"/>
    </source>
</evidence>
<keyword evidence="1" id="KW-0812">Transmembrane</keyword>
<gene>
    <name evidence="4" type="ORF">AC812_07065</name>
</gene>
<feature type="domain" description="LiaI-LiaF-like transmembrane region" evidence="3">
    <location>
        <begin position="13"/>
        <end position="56"/>
    </location>
</feature>
<keyword evidence="1" id="KW-1133">Transmembrane helix</keyword>
<feature type="transmembrane region" description="Helical" evidence="1">
    <location>
        <begin position="92"/>
        <end position="110"/>
    </location>
</feature>
<feature type="transmembrane region" description="Helical" evidence="1">
    <location>
        <begin position="12"/>
        <end position="32"/>
    </location>
</feature>
<feature type="transmembrane region" description="Helical" evidence="1">
    <location>
        <begin position="117"/>
        <end position="137"/>
    </location>
</feature>
<proteinExistence type="predicted"/>
<dbReference type="AlphaFoldDB" id="A0A0P6X4D9"/>
<accession>A0A0P6X4D9</accession>
<dbReference type="Proteomes" id="UP000050514">
    <property type="component" value="Unassembled WGS sequence"/>
</dbReference>
<feature type="domain" description="DUF2154" evidence="2">
    <location>
        <begin position="156"/>
        <end position="247"/>
    </location>
</feature>
<dbReference type="OrthoDB" id="163748at2"/>
<dbReference type="RefSeq" id="WP_061919511.1">
    <property type="nucleotide sequence ID" value="NZ_DF967971.1"/>
</dbReference>
<sequence length="356" mass="38275">MSEYKPVHPRRSIFWPLMLIVLGVILLLNTLGALPGDVWATLLRLWPLIFLIGGIDHILRGEGWVWGIFSIGLGTVFLLSNFGALPGNALNMLLRLWPLFLIVIGLDIILRGSSRWVTLAAVLLTLLVVGAVFWLAAGNQGLMGGQVVAISQPLQGAERAIVRLSNPAGGLMVQGTASSQLLAEGQVILARQQELDDRYVVQNGLGSYSLGSSGVVYLPWAGSFQSPNWQIKLSGEVPIALETNTGAGDQILDLDGLDLERLNASVAVGQLTVRLSSEDAFEGVISNPIGSLTIEIPRGALVEIHADTAITMRNIPAGEFRTEGEYLYSPGADAQNARIRLKVEQPIGVLNLRLLP</sequence>
<keyword evidence="5" id="KW-1185">Reference proteome</keyword>
<organism evidence="4 5">
    <name type="scientific">Bellilinea caldifistulae</name>
    <dbReference type="NCBI Taxonomy" id="360411"/>
    <lineage>
        <taxon>Bacteria</taxon>
        <taxon>Bacillati</taxon>
        <taxon>Chloroflexota</taxon>
        <taxon>Anaerolineae</taxon>
        <taxon>Anaerolineales</taxon>
        <taxon>Anaerolineaceae</taxon>
        <taxon>Bellilinea</taxon>
    </lineage>
</organism>